<feature type="compositionally biased region" description="Low complexity" evidence="1">
    <location>
        <begin position="12"/>
        <end position="22"/>
    </location>
</feature>
<accession>A0A5B7JMJ4</accession>
<proteinExistence type="predicted"/>
<evidence type="ECO:0000256" key="1">
    <source>
        <dbReference type="SAM" id="MobiDB-lite"/>
    </source>
</evidence>
<protein>
    <submittedName>
        <fullName evidence="2">Uncharacterized protein</fullName>
    </submittedName>
</protein>
<dbReference type="AlphaFoldDB" id="A0A5B7JMJ4"/>
<dbReference type="EMBL" id="VSRR010104460">
    <property type="protein sequence ID" value="MPC96049.1"/>
    <property type="molecule type" value="Genomic_DNA"/>
</dbReference>
<keyword evidence="3" id="KW-1185">Reference proteome</keyword>
<organism evidence="2 3">
    <name type="scientific">Portunus trituberculatus</name>
    <name type="common">Swimming crab</name>
    <name type="synonym">Neptunus trituberculatus</name>
    <dbReference type="NCBI Taxonomy" id="210409"/>
    <lineage>
        <taxon>Eukaryota</taxon>
        <taxon>Metazoa</taxon>
        <taxon>Ecdysozoa</taxon>
        <taxon>Arthropoda</taxon>
        <taxon>Crustacea</taxon>
        <taxon>Multicrustacea</taxon>
        <taxon>Malacostraca</taxon>
        <taxon>Eumalacostraca</taxon>
        <taxon>Eucarida</taxon>
        <taxon>Decapoda</taxon>
        <taxon>Pleocyemata</taxon>
        <taxon>Brachyura</taxon>
        <taxon>Eubrachyura</taxon>
        <taxon>Portunoidea</taxon>
        <taxon>Portunidae</taxon>
        <taxon>Portuninae</taxon>
        <taxon>Portunus</taxon>
    </lineage>
</organism>
<evidence type="ECO:0000313" key="2">
    <source>
        <dbReference type="EMBL" id="MPC96049.1"/>
    </source>
</evidence>
<sequence length="70" mass="7978">MPDKDTWNDARTQTQTQAKAKTKTTTTNFQRITGYCGELINIRLQEGSRSKVPHTSPHLKEEEEEEEEGG</sequence>
<reference evidence="2 3" key="1">
    <citation type="submission" date="2019-05" db="EMBL/GenBank/DDBJ databases">
        <title>Another draft genome of Portunus trituberculatus and its Hox gene families provides insights of decapod evolution.</title>
        <authorList>
            <person name="Jeong J.-H."/>
            <person name="Song I."/>
            <person name="Kim S."/>
            <person name="Choi T."/>
            <person name="Kim D."/>
            <person name="Ryu S."/>
            <person name="Kim W."/>
        </authorList>
    </citation>
    <scope>NUCLEOTIDE SEQUENCE [LARGE SCALE GENOMIC DNA]</scope>
    <source>
        <tissue evidence="2">Muscle</tissue>
    </source>
</reference>
<feature type="region of interest" description="Disordered" evidence="1">
    <location>
        <begin position="1"/>
        <end position="22"/>
    </location>
</feature>
<dbReference type="Proteomes" id="UP000324222">
    <property type="component" value="Unassembled WGS sequence"/>
</dbReference>
<comment type="caution">
    <text evidence="2">The sequence shown here is derived from an EMBL/GenBank/DDBJ whole genome shotgun (WGS) entry which is preliminary data.</text>
</comment>
<gene>
    <name evidence="2" type="ORF">E2C01_091285</name>
</gene>
<evidence type="ECO:0000313" key="3">
    <source>
        <dbReference type="Proteomes" id="UP000324222"/>
    </source>
</evidence>
<feature type="region of interest" description="Disordered" evidence="1">
    <location>
        <begin position="45"/>
        <end position="70"/>
    </location>
</feature>
<name>A0A5B7JMJ4_PORTR</name>